<comment type="caution">
    <text evidence="2">The sequence shown here is derived from an EMBL/GenBank/DDBJ whole genome shotgun (WGS) entry which is preliminary data.</text>
</comment>
<dbReference type="Proteomes" id="UP000266177">
    <property type="component" value="Unassembled WGS sequence"/>
</dbReference>
<evidence type="ECO:0000313" key="2">
    <source>
        <dbReference type="EMBL" id="RJG17843.1"/>
    </source>
</evidence>
<keyword evidence="1" id="KW-0732">Signal</keyword>
<dbReference type="EMBL" id="QYZD01000045">
    <property type="protein sequence ID" value="RJG17843.1"/>
    <property type="molecule type" value="Genomic_DNA"/>
</dbReference>
<dbReference type="OrthoDB" id="9890003at2"/>
<name>A0A3A3GC47_PANTH</name>
<accession>A0A3A3GC47</accession>
<proteinExistence type="predicted"/>
<evidence type="ECO:0000313" key="3">
    <source>
        <dbReference type="Proteomes" id="UP000266177"/>
    </source>
</evidence>
<evidence type="ECO:0000256" key="1">
    <source>
        <dbReference type="SAM" id="SignalP"/>
    </source>
</evidence>
<sequence length="116" mass="12602">MPRKLLLATSVVLLLSLGAVASAAPIKVSTNYEFSTKEISWTVTLKVGETYHLPYGRNYKYYPYPNGGSPYFKVSSTGLVTALKNPYVREGEPVGGVGIVQEGVKDIGEIFIVITD</sequence>
<dbReference type="RefSeq" id="WP_119796441.1">
    <property type="nucleotide sequence ID" value="NZ_QYZD01000045.1"/>
</dbReference>
<reference evidence="2 3" key="1">
    <citation type="submission" date="2018-09" db="EMBL/GenBank/DDBJ databases">
        <title>Paenibacillus SK2017-BO5.</title>
        <authorList>
            <person name="Piskunova J.V."/>
            <person name="Dubiley S.A."/>
            <person name="Severinov K.V."/>
        </authorList>
    </citation>
    <scope>NUCLEOTIDE SEQUENCE [LARGE SCALE GENOMIC DNA]</scope>
    <source>
        <strain evidence="2 3">BO5</strain>
    </source>
</reference>
<organism evidence="2 3">
    <name type="scientific">Paenibacillus thiaminolyticus</name>
    <name type="common">Bacillus thiaminolyticus</name>
    <dbReference type="NCBI Taxonomy" id="49283"/>
    <lineage>
        <taxon>Bacteria</taxon>
        <taxon>Bacillati</taxon>
        <taxon>Bacillota</taxon>
        <taxon>Bacilli</taxon>
        <taxon>Bacillales</taxon>
        <taxon>Paenibacillaceae</taxon>
        <taxon>Paenibacillus</taxon>
    </lineage>
</organism>
<gene>
    <name evidence="2" type="ORF">DQX05_27335</name>
</gene>
<feature type="chain" id="PRO_5017440754" evidence="1">
    <location>
        <begin position="24"/>
        <end position="116"/>
    </location>
</feature>
<feature type="signal peptide" evidence="1">
    <location>
        <begin position="1"/>
        <end position="23"/>
    </location>
</feature>
<protein>
    <submittedName>
        <fullName evidence="2">Uncharacterized protein</fullName>
    </submittedName>
</protein>
<dbReference type="AlphaFoldDB" id="A0A3A3GC47"/>